<keyword evidence="8" id="KW-0732">Signal</keyword>
<feature type="active site" description="Charge relay system" evidence="5 6">
    <location>
        <position position="272"/>
    </location>
</feature>
<dbReference type="InterPro" id="IPR014756">
    <property type="entry name" value="Ig_E-set"/>
</dbReference>
<dbReference type="AlphaFoldDB" id="A0A7W7SSA9"/>
<evidence type="ECO:0000313" key="10">
    <source>
        <dbReference type="EMBL" id="MBB4960067.1"/>
    </source>
</evidence>
<sequence>MHLSRKFAAVMLTAGLVLGTGPAGWAKPAAPTAVPPDAGVPAGPFAGTARTGAGTVTLLTGDRVTLTPSGSSTVQPAKGREHVKFLVDQDRDSLYVVPQDAQRLVRDGRLDRRLFDVRRLLRDGYHDAARDSLPLIVTYRVGAARQAGATFGAAGAKLGRDLPAVGGAAVTVGKDTATRFWGAATTGSAAMRTDTTGGIDRIWLDGKRQVLLEHSVPQIGAPAAHEAGLTGRGVTVAVLDTGIDGGHPDLVGRVAESRNFSEAPEDGDTVGHGTHVASIIAGSGAASGGRYRGVAPDATLLAGKVCESTYCTDSAILAGMQWAAAEKRATLVNLSLGGMDTPEIDPLEQAVETLTAQTGTLFVIAAGNDGGEGTVGSPGSADAALTVGAVDRDDNLANFSSRGPRVGDDAIKPDVTAPGVEIVAARATGTEMGEPVGDGYVAASGTSMATPHVVGAAALLAQQHPAWRAEQLKATLVASAKPNPALTAYEQGAGRVDVARAITQTVTSSPVGLSYGRTAWPHADDEPVTRTVTYRNTGSTAVTLELGVQVTGPGGAAVPAGMFRVSATQVTVPAGGQAEVTVTADTSVASPDGHYTGRLRATAGSTVVNTPLAVHKEPESYNLTLRHVDATGNAGTGYRTYVVGLDAYRHEMPYAASGTTTIRLPKGRYGLSSWLETQRGDEVDLAVLVQPELVLTRDTTVTLDARRTKPVEVSVPEPTAALALGTVGYAFSTPFWVGNFSVLTDDFATVTVGQLGRAVPGSQFASTVASQWARPDGSGFFQDSPYLYAVSEAIPGRMPTGFVRHYRQRDLATVRNEFRGTLLPGQWADRLVLPVHDGNLGTWTAVLRVPVPGQRVEYHNTKDVRWTAELQISRQGDDVWPVTETVLQAIPATYRAGRHYQQRWNGAPYGLSFPGYWSTDGIVRQGDNMLVNLPMFGDSGGHPGGSLTTAARTALYRNGALVGENSEPGYGWFEVPSDRANYRLETFATRNVSELGTRVEASWTFKSGHVPGDDFSAVPAMVVRYAPRLDVANSAPAGRAFDIPVTVAHQAGAPTSAVRSLTVEVSYDDGKTWQKAKLRSADRGWVATVRHPGQPGYVSLRAKAVDSTGNTVTQSVIRAYKLI</sequence>
<feature type="active site" description="Charge relay system" evidence="5 6">
    <location>
        <position position="447"/>
    </location>
</feature>
<evidence type="ECO:0000256" key="4">
    <source>
        <dbReference type="ARBA" id="ARBA00022825"/>
    </source>
</evidence>
<evidence type="ECO:0000256" key="1">
    <source>
        <dbReference type="ARBA" id="ARBA00011073"/>
    </source>
</evidence>
<evidence type="ECO:0000256" key="5">
    <source>
        <dbReference type="PIRSR" id="PIRSR615500-1"/>
    </source>
</evidence>
<dbReference type="SUPFAM" id="SSF81296">
    <property type="entry name" value="E set domains"/>
    <property type="match status" value="1"/>
</dbReference>
<evidence type="ECO:0000256" key="8">
    <source>
        <dbReference type="SAM" id="SignalP"/>
    </source>
</evidence>
<dbReference type="Pfam" id="PF00082">
    <property type="entry name" value="Peptidase_S8"/>
    <property type="match status" value="1"/>
</dbReference>
<comment type="caution">
    <text evidence="10">The sequence shown here is derived from an EMBL/GenBank/DDBJ whole genome shotgun (WGS) entry which is preliminary data.</text>
</comment>
<dbReference type="Gene3D" id="2.60.40.10">
    <property type="entry name" value="Immunoglobulins"/>
    <property type="match status" value="1"/>
</dbReference>
<evidence type="ECO:0000259" key="9">
    <source>
        <dbReference type="Pfam" id="PF00082"/>
    </source>
</evidence>
<name>A0A7W7SSA9_9ACTN</name>
<dbReference type="InterPro" id="IPR023827">
    <property type="entry name" value="Peptidase_S8_Asp-AS"/>
</dbReference>
<dbReference type="EMBL" id="JACHJW010000001">
    <property type="protein sequence ID" value="MBB4960067.1"/>
    <property type="molecule type" value="Genomic_DNA"/>
</dbReference>
<dbReference type="InterPro" id="IPR023828">
    <property type="entry name" value="Peptidase_S8_Ser-AS"/>
</dbReference>
<dbReference type="Gene3D" id="3.40.50.200">
    <property type="entry name" value="Peptidase S8/S53 domain"/>
    <property type="match status" value="1"/>
</dbReference>
<dbReference type="Proteomes" id="UP000578819">
    <property type="component" value="Unassembled WGS sequence"/>
</dbReference>
<dbReference type="GO" id="GO:0006508">
    <property type="term" value="P:proteolysis"/>
    <property type="evidence" value="ECO:0007669"/>
    <property type="project" value="UniProtKB-KW"/>
</dbReference>
<feature type="domain" description="Peptidase S8/S53" evidence="9">
    <location>
        <begin position="231"/>
        <end position="494"/>
    </location>
</feature>
<dbReference type="GO" id="GO:0004252">
    <property type="term" value="F:serine-type endopeptidase activity"/>
    <property type="evidence" value="ECO:0007669"/>
    <property type="project" value="UniProtKB-UniRule"/>
</dbReference>
<keyword evidence="3 6" id="KW-0378">Hydrolase</keyword>
<dbReference type="InterPro" id="IPR022398">
    <property type="entry name" value="Peptidase_S8_His-AS"/>
</dbReference>
<dbReference type="InterPro" id="IPR050131">
    <property type="entry name" value="Peptidase_S8_subtilisin-like"/>
</dbReference>
<dbReference type="PRINTS" id="PR00723">
    <property type="entry name" value="SUBTILISIN"/>
</dbReference>
<dbReference type="InterPro" id="IPR013783">
    <property type="entry name" value="Ig-like_fold"/>
</dbReference>
<dbReference type="InterPro" id="IPR015500">
    <property type="entry name" value="Peptidase_S8_subtilisin-rel"/>
</dbReference>
<organism evidence="10 11">
    <name type="scientific">Micromonospora polyrhachis</name>
    <dbReference type="NCBI Taxonomy" id="1282883"/>
    <lineage>
        <taxon>Bacteria</taxon>
        <taxon>Bacillati</taxon>
        <taxon>Actinomycetota</taxon>
        <taxon>Actinomycetes</taxon>
        <taxon>Micromonosporales</taxon>
        <taxon>Micromonosporaceae</taxon>
        <taxon>Micromonospora</taxon>
    </lineage>
</organism>
<evidence type="ECO:0000256" key="7">
    <source>
        <dbReference type="RuleBase" id="RU003355"/>
    </source>
</evidence>
<feature type="chain" id="PRO_5030795540" evidence="8">
    <location>
        <begin position="26"/>
        <end position="1123"/>
    </location>
</feature>
<dbReference type="PROSITE" id="PS00136">
    <property type="entry name" value="SUBTILASE_ASP"/>
    <property type="match status" value="1"/>
</dbReference>
<dbReference type="PANTHER" id="PTHR43806">
    <property type="entry name" value="PEPTIDASE S8"/>
    <property type="match status" value="1"/>
</dbReference>
<dbReference type="SUPFAM" id="SSF52743">
    <property type="entry name" value="Subtilisin-like"/>
    <property type="match status" value="1"/>
</dbReference>
<accession>A0A7W7SSA9</accession>
<dbReference type="InterPro" id="IPR017297">
    <property type="entry name" value="Peptidase_S8A_DPH-A"/>
</dbReference>
<dbReference type="InterPro" id="IPR000209">
    <property type="entry name" value="Peptidase_S8/S53_dom"/>
</dbReference>
<dbReference type="GO" id="GO:0005975">
    <property type="term" value="P:carbohydrate metabolic process"/>
    <property type="evidence" value="ECO:0007669"/>
    <property type="project" value="UniProtKB-ARBA"/>
</dbReference>
<evidence type="ECO:0000256" key="3">
    <source>
        <dbReference type="ARBA" id="ARBA00022801"/>
    </source>
</evidence>
<dbReference type="PANTHER" id="PTHR43806:SF65">
    <property type="entry name" value="SERINE PROTEASE APRX"/>
    <property type="match status" value="1"/>
</dbReference>
<proteinExistence type="inferred from homology"/>
<keyword evidence="2 6" id="KW-0645">Protease</keyword>
<dbReference type="PIRSF" id="PIRSF037854">
    <property type="entry name" value="Dihydropyridine_esterase"/>
    <property type="match status" value="1"/>
</dbReference>
<feature type="active site" description="Charge relay system" evidence="5 6">
    <location>
        <position position="240"/>
    </location>
</feature>
<gene>
    <name evidence="10" type="ORF">FHR38_003800</name>
</gene>
<dbReference type="Gene3D" id="2.60.40.650">
    <property type="match status" value="1"/>
</dbReference>
<evidence type="ECO:0000256" key="6">
    <source>
        <dbReference type="PROSITE-ProRule" id="PRU01240"/>
    </source>
</evidence>
<comment type="similarity">
    <text evidence="1 6 7">Belongs to the peptidase S8 family.</text>
</comment>
<evidence type="ECO:0000313" key="11">
    <source>
        <dbReference type="Proteomes" id="UP000578819"/>
    </source>
</evidence>
<dbReference type="PROSITE" id="PS00138">
    <property type="entry name" value="SUBTILASE_SER"/>
    <property type="match status" value="1"/>
</dbReference>
<evidence type="ECO:0000256" key="2">
    <source>
        <dbReference type="ARBA" id="ARBA00022670"/>
    </source>
</evidence>
<dbReference type="PROSITE" id="PS51892">
    <property type="entry name" value="SUBTILASE"/>
    <property type="match status" value="1"/>
</dbReference>
<dbReference type="PROSITE" id="PS00137">
    <property type="entry name" value="SUBTILASE_HIS"/>
    <property type="match status" value="1"/>
</dbReference>
<dbReference type="InterPro" id="IPR036852">
    <property type="entry name" value="Peptidase_S8/S53_dom_sf"/>
</dbReference>
<keyword evidence="11" id="KW-1185">Reference proteome</keyword>
<keyword evidence="4 6" id="KW-0720">Serine protease</keyword>
<protein>
    <submittedName>
        <fullName evidence="10">Subtilisin family serine protease</fullName>
    </submittedName>
</protein>
<reference evidence="10 11" key="1">
    <citation type="submission" date="2020-08" db="EMBL/GenBank/DDBJ databases">
        <title>Sequencing the genomes of 1000 actinobacteria strains.</title>
        <authorList>
            <person name="Klenk H.-P."/>
        </authorList>
    </citation>
    <scope>NUCLEOTIDE SEQUENCE [LARGE SCALE GENOMIC DNA]</scope>
    <source>
        <strain evidence="10 11">DSM 45886</strain>
    </source>
</reference>
<feature type="signal peptide" evidence="8">
    <location>
        <begin position="1"/>
        <end position="25"/>
    </location>
</feature>